<gene>
    <name evidence="2" type="ORF">UFOVP665_47</name>
</gene>
<accession>A0A6J5NBD9</accession>
<dbReference type="InterPro" id="IPR038556">
    <property type="entry name" value="TAC_Gp13-like_sf"/>
</dbReference>
<evidence type="ECO:0000313" key="2">
    <source>
        <dbReference type="EMBL" id="CAB4156183.1"/>
    </source>
</evidence>
<proteinExistence type="predicted"/>
<organism evidence="2">
    <name type="scientific">uncultured Caudovirales phage</name>
    <dbReference type="NCBI Taxonomy" id="2100421"/>
    <lineage>
        <taxon>Viruses</taxon>
        <taxon>Duplodnaviria</taxon>
        <taxon>Heunggongvirae</taxon>
        <taxon>Uroviricota</taxon>
        <taxon>Caudoviricetes</taxon>
        <taxon>Peduoviridae</taxon>
        <taxon>Maltschvirus</taxon>
        <taxon>Maltschvirus maltsch</taxon>
    </lineage>
</organism>
<name>A0A6J5NBD9_9CAUD</name>
<dbReference type="Gene3D" id="3.30.2220.20">
    <property type="entry name" value="Phage tail assembly chaperone gp13-like"/>
    <property type="match status" value="1"/>
</dbReference>
<sequence length="137" mass="14931">MSIKAKIRSAQDLDREVIAVPEWDVSIEVRSMTVRQRASFVAASQDTSDNGDKIENVYGQILVTCCLDPEDGSPVFNEDDLSWLMTEKSGAVIDRLVTSCLEVSGLKEKAIDEAGKSYSASPTVSDVGNLNEDRTSI</sequence>
<protein>
    <recommendedName>
        <fullName evidence="3">Tail assembly chaperone</fullName>
    </recommendedName>
</protein>
<feature type="compositionally biased region" description="Polar residues" evidence="1">
    <location>
        <begin position="118"/>
        <end position="128"/>
    </location>
</feature>
<dbReference type="EMBL" id="LR796640">
    <property type="protein sequence ID" value="CAB4156183.1"/>
    <property type="molecule type" value="Genomic_DNA"/>
</dbReference>
<evidence type="ECO:0008006" key="3">
    <source>
        <dbReference type="Google" id="ProtNLM"/>
    </source>
</evidence>
<feature type="region of interest" description="Disordered" evidence="1">
    <location>
        <begin position="117"/>
        <end position="137"/>
    </location>
</feature>
<reference evidence="2" key="1">
    <citation type="submission" date="2020-04" db="EMBL/GenBank/DDBJ databases">
        <authorList>
            <person name="Chiriac C."/>
            <person name="Salcher M."/>
            <person name="Ghai R."/>
            <person name="Kavagutti S V."/>
        </authorList>
    </citation>
    <scope>NUCLEOTIDE SEQUENCE</scope>
</reference>
<evidence type="ECO:0000256" key="1">
    <source>
        <dbReference type="SAM" id="MobiDB-lite"/>
    </source>
</evidence>